<dbReference type="VEuPathDB" id="AmoebaDB:EIN_028620"/>
<protein>
    <submittedName>
        <fullName evidence="2">Uncharacterized protein</fullName>
    </submittedName>
</protein>
<dbReference type="EMBL" id="KB206872">
    <property type="protein sequence ID" value="ELP87077.1"/>
    <property type="molecule type" value="Genomic_DNA"/>
</dbReference>
<feature type="coiled-coil region" evidence="1">
    <location>
        <begin position="85"/>
        <end position="112"/>
    </location>
</feature>
<accession>L7FKR7</accession>
<gene>
    <name evidence="2" type="ORF">EIN_028620</name>
</gene>
<evidence type="ECO:0000256" key="1">
    <source>
        <dbReference type="SAM" id="Coils"/>
    </source>
</evidence>
<dbReference type="GeneID" id="14886053"/>
<dbReference type="Proteomes" id="UP000014680">
    <property type="component" value="Unassembled WGS sequence"/>
</dbReference>
<evidence type="ECO:0000313" key="3">
    <source>
        <dbReference type="Proteomes" id="UP000014680"/>
    </source>
</evidence>
<keyword evidence="1" id="KW-0175">Coiled coil</keyword>
<keyword evidence="3" id="KW-1185">Reference proteome</keyword>
<dbReference type="RefSeq" id="XP_004253848.1">
    <property type="nucleotide sequence ID" value="XM_004253800.1"/>
</dbReference>
<organism evidence="2 3">
    <name type="scientific">Entamoeba invadens IP1</name>
    <dbReference type="NCBI Taxonomy" id="370355"/>
    <lineage>
        <taxon>Eukaryota</taxon>
        <taxon>Amoebozoa</taxon>
        <taxon>Evosea</taxon>
        <taxon>Archamoebae</taxon>
        <taxon>Mastigamoebida</taxon>
        <taxon>Entamoebidae</taxon>
        <taxon>Entamoeba</taxon>
    </lineage>
</organism>
<name>L7FKR7_ENTIV</name>
<dbReference type="AlphaFoldDB" id="L7FKR7"/>
<sequence length="120" mass="13998">MELKRLEKTETLNLLVVFIYVQKQFHNENLLNRNLLNRLLLLSFKTPSTLSTNSEIGSDCSKRYDQHLREKELTSVNSQLKTKKLKLLKKKLAEEIAKREVAEKALSEMKIKNVDLETLV</sequence>
<reference evidence="2 3" key="1">
    <citation type="submission" date="2012-10" db="EMBL/GenBank/DDBJ databases">
        <authorList>
            <person name="Zafar N."/>
            <person name="Inman J."/>
            <person name="Hall N."/>
            <person name="Lorenzi H."/>
            <person name="Caler E."/>
        </authorList>
    </citation>
    <scope>NUCLEOTIDE SEQUENCE [LARGE SCALE GENOMIC DNA]</scope>
    <source>
        <strain evidence="2 3">IP1</strain>
    </source>
</reference>
<proteinExistence type="predicted"/>
<dbReference type="KEGG" id="eiv:EIN_028620"/>
<evidence type="ECO:0000313" key="2">
    <source>
        <dbReference type="EMBL" id="ELP87077.1"/>
    </source>
</evidence>